<keyword evidence="3" id="KW-0804">Transcription</keyword>
<dbReference type="Gene3D" id="1.10.357.10">
    <property type="entry name" value="Tetracycline Repressor, domain 2"/>
    <property type="match status" value="1"/>
</dbReference>
<dbReference type="PANTHER" id="PTHR30055:SF234">
    <property type="entry name" value="HTH-TYPE TRANSCRIPTIONAL REGULATOR BETI"/>
    <property type="match status" value="1"/>
</dbReference>
<dbReference type="GO" id="GO:0003700">
    <property type="term" value="F:DNA-binding transcription factor activity"/>
    <property type="evidence" value="ECO:0007669"/>
    <property type="project" value="TreeGrafter"/>
</dbReference>
<dbReference type="InterPro" id="IPR001647">
    <property type="entry name" value="HTH_TetR"/>
</dbReference>
<evidence type="ECO:0000256" key="4">
    <source>
        <dbReference type="PROSITE-ProRule" id="PRU00335"/>
    </source>
</evidence>
<evidence type="ECO:0000256" key="1">
    <source>
        <dbReference type="ARBA" id="ARBA00023015"/>
    </source>
</evidence>
<dbReference type="RefSeq" id="WP_179823323.1">
    <property type="nucleotide sequence ID" value="NZ_JACCFS010000001.1"/>
</dbReference>
<dbReference type="InterPro" id="IPR050109">
    <property type="entry name" value="HTH-type_TetR-like_transc_reg"/>
</dbReference>
<proteinExistence type="predicted"/>
<organism evidence="6 7">
    <name type="scientific">Nocardiopsis aegyptia</name>
    <dbReference type="NCBI Taxonomy" id="220378"/>
    <lineage>
        <taxon>Bacteria</taxon>
        <taxon>Bacillati</taxon>
        <taxon>Actinomycetota</taxon>
        <taxon>Actinomycetes</taxon>
        <taxon>Streptosporangiales</taxon>
        <taxon>Nocardiopsidaceae</taxon>
        <taxon>Nocardiopsis</taxon>
    </lineage>
</organism>
<name>A0A7Z0ENU1_9ACTN</name>
<dbReference type="SUPFAM" id="SSF48498">
    <property type="entry name" value="Tetracyclin repressor-like, C-terminal domain"/>
    <property type="match status" value="1"/>
</dbReference>
<dbReference type="InterPro" id="IPR009057">
    <property type="entry name" value="Homeodomain-like_sf"/>
</dbReference>
<evidence type="ECO:0000256" key="3">
    <source>
        <dbReference type="ARBA" id="ARBA00023163"/>
    </source>
</evidence>
<dbReference type="GO" id="GO:0000976">
    <property type="term" value="F:transcription cis-regulatory region binding"/>
    <property type="evidence" value="ECO:0007669"/>
    <property type="project" value="TreeGrafter"/>
</dbReference>
<feature type="domain" description="HTH tetR-type" evidence="5">
    <location>
        <begin position="23"/>
        <end position="82"/>
    </location>
</feature>
<reference evidence="6 7" key="1">
    <citation type="submission" date="2020-07" db="EMBL/GenBank/DDBJ databases">
        <title>Sequencing the genomes of 1000 actinobacteria strains.</title>
        <authorList>
            <person name="Klenk H.-P."/>
        </authorList>
    </citation>
    <scope>NUCLEOTIDE SEQUENCE [LARGE SCALE GENOMIC DNA]</scope>
    <source>
        <strain evidence="6 7">DSM 44442</strain>
    </source>
</reference>
<dbReference type="SUPFAM" id="SSF46689">
    <property type="entry name" value="Homeodomain-like"/>
    <property type="match status" value="1"/>
</dbReference>
<dbReference type="EMBL" id="JACCFS010000001">
    <property type="protein sequence ID" value="NYJ34630.1"/>
    <property type="molecule type" value="Genomic_DNA"/>
</dbReference>
<dbReference type="PANTHER" id="PTHR30055">
    <property type="entry name" value="HTH-TYPE TRANSCRIPTIONAL REGULATOR RUTR"/>
    <property type="match status" value="1"/>
</dbReference>
<dbReference type="PRINTS" id="PR00455">
    <property type="entry name" value="HTHTETR"/>
</dbReference>
<evidence type="ECO:0000256" key="2">
    <source>
        <dbReference type="ARBA" id="ARBA00023125"/>
    </source>
</evidence>
<accession>A0A7Z0ENU1</accession>
<evidence type="ECO:0000313" key="6">
    <source>
        <dbReference type="EMBL" id="NYJ34630.1"/>
    </source>
</evidence>
<feature type="DNA-binding region" description="H-T-H motif" evidence="4">
    <location>
        <begin position="45"/>
        <end position="64"/>
    </location>
</feature>
<dbReference type="Pfam" id="PF00440">
    <property type="entry name" value="TetR_N"/>
    <property type="match status" value="1"/>
</dbReference>
<dbReference type="InterPro" id="IPR049445">
    <property type="entry name" value="TetR_SbtR-like_C"/>
</dbReference>
<keyword evidence="2 4" id="KW-0238">DNA-binding</keyword>
<dbReference type="PROSITE" id="PS50977">
    <property type="entry name" value="HTH_TETR_2"/>
    <property type="match status" value="1"/>
</dbReference>
<evidence type="ECO:0000313" key="7">
    <source>
        <dbReference type="Proteomes" id="UP000572051"/>
    </source>
</evidence>
<evidence type="ECO:0000259" key="5">
    <source>
        <dbReference type="PROSITE" id="PS50977"/>
    </source>
</evidence>
<keyword evidence="1" id="KW-0805">Transcription regulation</keyword>
<dbReference type="Proteomes" id="UP000572051">
    <property type="component" value="Unassembled WGS sequence"/>
</dbReference>
<protein>
    <submittedName>
        <fullName evidence="6">AcrR family transcriptional regulator</fullName>
    </submittedName>
</protein>
<dbReference type="AlphaFoldDB" id="A0A7Z0ENU1"/>
<sequence>MGIEHDGAAAVAHGDRPLRADARRNRERVLKVAQEVFATEGLSVPVHEIARRAGVGTGTVSRHFPTKRALFRAILLERLYSYVRRADDLCDSDDPGGAFFSYFAFLVREGGMDRGLAEALSGPGFDKHAIVSNSDYDVAGALGRLLVRAQDAGAVRADVTTDDAMALLVACLSRPTDEDDGGSARRRLVDIACQGMRAAMP</sequence>
<comment type="caution">
    <text evidence="6">The sequence shown here is derived from an EMBL/GenBank/DDBJ whole genome shotgun (WGS) entry which is preliminary data.</text>
</comment>
<dbReference type="InterPro" id="IPR036271">
    <property type="entry name" value="Tet_transcr_reg_TetR-rel_C_sf"/>
</dbReference>
<dbReference type="Pfam" id="PF21597">
    <property type="entry name" value="TetR_C_43"/>
    <property type="match status" value="1"/>
</dbReference>
<keyword evidence="7" id="KW-1185">Reference proteome</keyword>
<gene>
    <name evidence="6" type="ORF">HNR10_002511</name>
</gene>